<dbReference type="Gene3D" id="3.40.50.2000">
    <property type="entry name" value="Glycogen Phosphorylase B"/>
    <property type="match status" value="2"/>
</dbReference>
<dbReference type="GO" id="GO:0016757">
    <property type="term" value="F:glycosyltransferase activity"/>
    <property type="evidence" value="ECO:0007669"/>
    <property type="project" value="UniProtKB-KW"/>
</dbReference>
<feature type="domain" description="Glycosyltransferase subfamily 4-like N-terminal" evidence="4">
    <location>
        <begin position="15"/>
        <end position="174"/>
    </location>
</feature>
<organism evidence="5">
    <name type="scientific">uncultured Acidobacteriota bacterium</name>
    <dbReference type="NCBI Taxonomy" id="171953"/>
    <lineage>
        <taxon>Bacteria</taxon>
        <taxon>Pseudomonadati</taxon>
        <taxon>Acidobacteriota</taxon>
        <taxon>environmental samples</taxon>
    </lineage>
</organism>
<gene>
    <name evidence="5" type="ORF">HGMM_F34F02C27</name>
</gene>
<evidence type="ECO:0000259" key="4">
    <source>
        <dbReference type="Pfam" id="PF13439"/>
    </source>
</evidence>
<dbReference type="EMBL" id="AP011737">
    <property type="protein sequence ID" value="BAL56090.1"/>
    <property type="molecule type" value="Genomic_DNA"/>
</dbReference>
<dbReference type="Pfam" id="PF13439">
    <property type="entry name" value="Glyco_transf_4"/>
    <property type="match status" value="1"/>
</dbReference>
<reference evidence="5" key="1">
    <citation type="journal article" date="2005" name="Environ. Microbiol.">
        <title>Genetic and functional properties of uncultivated thermophilic crenarchaeotes from a subsurface gold mine as revealed by analysis of genome fragments.</title>
        <authorList>
            <person name="Nunoura T."/>
            <person name="Hirayama H."/>
            <person name="Takami H."/>
            <person name="Oida H."/>
            <person name="Nishi S."/>
            <person name="Shimamura S."/>
            <person name="Suzuki Y."/>
            <person name="Inagaki F."/>
            <person name="Takai K."/>
            <person name="Nealson K.H."/>
            <person name="Horikoshi K."/>
        </authorList>
    </citation>
    <scope>NUCLEOTIDE SEQUENCE</scope>
</reference>
<dbReference type="SUPFAM" id="SSF53756">
    <property type="entry name" value="UDP-Glycosyltransferase/glycogen phosphorylase"/>
    <property type="match status" value="1"/>
</dbReference>
<dbReference type="PANTHER" id="PTHR12526:SF510">
    <property type="entry name" value="D-INOSITOL 3-PHOSPHATE GLYCOSYLTRANSFERASE"/>
    <property type="match status" value="1"/>
</dbReference>
<dbReference type="AlphaFoldDB" id="H5SIV4"/>
<feature type="domain" description="Glycosyl transferase family 1" evidence="3">
    <location>
        <begin position="188"/>
        <end position="344"/>
    </location>
</feature>
<accession>H5SIV4</accession>
<evidence type="ECO:0000256" key="1">
    <source>
        <dbReference type="ARBA" id="ARBA00022676"/>
    </source>
</evidence>
<reference evidence="5" key="2">
    <citation type="journal article" date="2012" name="PLoS ONE">
        <title>A Deeply Branching Thermophilic Bacterium with an Ancient Acetyl-CoA Pathway Dominates a Subsurface Ecosystem.</title>
        <authorList>
            <person name="Takami H."/>
            <person name="Noguchi H."/>
            <person name="Takaki Y."/>
            <person name="Uchiyama I."/>
            <person name="Toyoda A."/>
            <person name="Nishi S."/>
            <person name="Chee G.-J."/>
            <person name="Arai W."/>
            <person name="Nunoura T."/>
            <person name="Itoh T."/>
            <person name="Hattori M."/>
            <person name="Takai K."/>
        </authorList>
    </citation>
    <scope>NUCLEOTIDE SEQUENCE</scope>
</reference>
<dbReference type="PANTHER" id="PTHR12526">
    <property type="entry name" value="GLYCOSYLTRANSFERASE"/>
    <property type="match status" value="1"/>
</dbReference>
<proteinExistence type="predicted"/>
<sequence length="368" mass="42179">MKIAFLVHDYDRRVGHGRYVIELAERFSREHEVHVFAHRIAETGNGRIRFHPVPALRATAMTTILTFPFGSWWRVREAFDIVHGQGLCAFSLDVATAHICQWAWFEALRARDGRLRGRDRLFRLFVGRWERALYQPARARWIIAVSEKVRAELARYYGRKARVVVVRPGVDLARFHPARRLQSRVVVRRALGYAERDFLLLYVGALRKGAAEALRALALLPDAQLLLISGSSARPYWDLARRLGLGERVRFLPPTDRIEDYYAASDALLFPTVYDAHGMVIWEAMASGLPVITTRAAGAAEVITHPEDGLLVDDPRDVRALADCARWLQEDVAWREAIGQRARARVEAFSWDRAARETLRVYEWAMRT</sequence>
<dbReference type="Pfam" id="PF00534">
    <property type="entry name" value="Glycos_transf_1"/>
    <property type="match status" value="1"/>
</dbReference>
<protein>
    <submittedName>
        <fullName evidence="5">UDP-glucose:(Heptosyl)LPS alpha-1,3-glucosyltransferase</fullName>
    </submittedName>
</protein>
<keyword evidence="1" id="KW-0328">Glycosyltransferase</keyword>
<dbReference type="InterPro" id="IPR001296">
    <property type="entry name" value="Glyco_trans_1"/>
</dbReference>
<dbReference type="CDD" id="cd03801">
    <property type="entry name" value="GT4_PimA-like"/>
    <property type="match status" value="1"/>
</dbReference>
<name>H5SIV4_9BACT</name>
<keyword evidence="2 5" id="KW-0808">Transferase</keyword>
<evidence type="ECO:0000259" key="3">
    <source>
        <dbReference type="Pfam" id="PF00534"/>
    </source>
</evidence>
<evidence type="ECO:0000313" key="5">
    <source>
        <dbReference type="EMBL" id="BAL56090.1"/>
    </source>
</evidence>
<evidence type="ECO:0000256" key="2">
    <source>
        <dbReference type="ARBA" id="ARBA00022679"/>
    </source>
</evidence>
<dbReference type="InterPro" id="IPR028098">
    <property type="entry name" value="Glyco_trans_4-like_N"/>
</dbReference>